<reference evidence="7" key="1">
    <citation type="submission" date="2019-08" db="EMBL/GenBank/DDBJ databases">
        <authorList>
            <person name="Kucharzyk K."/>
            <person name="Murdoch R.W."/>
            <person name="Higgins S."/>
            <person name="Loffler F."/>
        </authorList>
    </citation>
    <scope>NUCLEOTIDE SEQUENCE</scope>
</reference>
<proteinExistence type="predicted"/>
<dbReference type="GO" id="GO:0005886">
    <property type="term" value="C:plasma membrane"/>
    <property type="evidence" value="ECO:0007669"/>
    <property type="project" value="UniProtKB-SubCell"/>
</dbReference>
<organism evidence="7">
    <name type="scientific">bioreactor metagenome</name>
    <dbReference type="NCBI Taxonomy" id="1076179"/>
    <lineage>
        <taxon>unclassified sequences</taxon>
        <taxon>metagenomes</taxon>
        <taxon>ecological metagenomes</taxon>
    </lineage>
</organism>
<name>A0A645FEX8_9ZZZZ</name>
<dbReference type="AlphaFoldDB" id="A0A645FEX8"/>
<evidence type="ECO:0008006" key="8">
    <source>
        <dbReference type="Google" id="ProtNLM"/>
    </source>
</evidence>
<keyword evidence="2" id="KW-1003">Cell membrane</keyword>
<dbReference type="Pfam" id="PF01810">
    <property type="entry name" value="LysE"/>
    <property type="match status" value="1"/>
</dbReference>
<evidence type="ECO:0000256" key="1">
    <source>
        <dbReference type="ARBA" id="ARBA00004651"/>
    </source>
</evidence>
<accession>A0A645FEX8</accession>
<comment type="subcellular location">
    <subcellularLocation>
        <location evidence="1">Cell membrane</location>
        <topology evidence="1">Multi-pass membrane protein</topology>
    </subcellularLocation>
</comment>
<evidence type="ECO:0000313" key="7">
    <source>
        <dbReference type="EMBL" id="MPN12867.1"/>
    </source>
</evidence>
<feature type="transmembrane region" description="Helical" evidence="6">
    <location>
        <begin position="79"/>
        <end position="102"/>
    </location>
</feature>
<gene>
    <name evidence="7" type="ORF">SDC9_160187</name>
</gene>
<evidence type="ECO:0000256" key="2">
    <source>
        <dbReference type="ARBA" id="ARBA00022475"/>
    </source>
</evidence>
<evidence type="ECO:0000256" key="5">
    <source>
        <dbReference type="ARBA" id="ARBA00023136"/>
    </source>
</evidence>
<comment type="caution">
    <text evidence="7">The sequence shown here is derived from an EMBL/GenBank/DDBJ whole genome shotgun (WGS) entry which is preliminary data.</text>
</comment>
<keyword evidence="3 6" id="KW-0812">Transmembrane</keyword>
<keyword evidence="4 6" id="KW-1133">Transmembrane helix</keyword>
<keyword evidence="5 6" id="KW-0472">Membrane</keyword>
<evidence type="ECO:0000256" key="6">
    <source>
        <dbReference type="SAM" id="Phobius"/>
    </source>
</evidence>
<dbReference type="GO" id="GO:0006865">
    <property type="term" value="P:amino acid transport"/>
    <property type="evidence" value="ECO:0007669"/>
    <property type="project" value="InterPro"/>
</dbReference>
<evidence type="ECO:0000256" key="3">
    <source>
        <dbReference type="ARBA" id="ARBA00022692"/>
    </source>
</evidence>
<feature type="transmembrane region" description="Helical" evidence="6">
    <location>
        <begin position="123"/>
        <end position="140"/>
    </location>
</feature>
<dbReference type="PANTHER" id="PTHR38825:SF1">
    <property type="entry name" value="TRANSPORTER, LYSE FAMILY"/>
    <property type="match status" value="1"/>
</dbReference>
<evidence type="ECO:0000256" key="4">
    <source>
        <dbReference type="ARBA" id="ARBA00022989"/>
    </source>
</evidence>
<sequence length="147" mass="15670">MVAFGLLMVIKAKEVSTMDISISASSLNLCSGPVSSGIITSALNPFSGTVSAGIITSALNPFFVAWWLTAGSAILLEEYLTGILAVIAFVIGHWIADFGFLLSLSTSFSRGTEIITQPTHRKLVYLCGGFMAFCGLWFVVNNNNILL</sequence>
<dbReference type="EMBL" id="VSSQ01059286">
    <property type="protein sequence ID" value="MPN12867.1"/>
    <property type="molecule type" value="Genomic_DNA"/>
</dbReference>
<dbReference type="InterPro" id="IPR001123">
    <property type="entry name" value="LeuE-type"/>
</dbReference>
<feature type="transmembrane region" description="Helical" evidence="6">
    <location>
        <begin position="46"/>
        <end position="67"/>
    </location>
</feature>
<dbReference type="PANTHER" id="PTHR38825">
    <property type="entry name" value="LYSINE EXPORTER PROTEIN (LYSE/YGGA)"/>
    <property type="match status" value="1"/>
</dbReference>
<protein>
    <recommendedName>
        <fullName evidence="8">Lysine transporter LysE</fullName>
    </recommendedName>
</protein>